<dbReference type="EMBL" id="CP110257">
    <property type="protein sequence ID" value="UZD55081.1"/>
    <property type="molecule type" value="Genomic_DNA"/>
</dbReference>
<gene>
    <name evidence="2" type="ORF">OMP39_00340</name>
</gene>
<evidence type="ECO:0000313" key="3">
    <source>
        <dbReference type="Proteomes" id="UP001163266"/>
    </source>
</evidence>
<sequence>MNLHLTPATPPREFFRVPMPSWRRLCACDWAMVALKVLLPYAAMGLVFALA</sequence>
<dbReference type="RefSeq" id="WP_264892839.1">
    <property type="nucleotide sequence ID" value="NZ_CP110257.1"/>
</dbReference>
<keyword evidence="1" id="KW-0812">Transmembrane</keyword>
<keyword evidence="1" id="KW-1133">Transmembrane helix</keyword>
<evidence type="ECO:0008006" key="4">
    <source>
        <dbReference type="Google" id="ProtNLM"/>
    </source>
</evidence>
<evidence type="ECO:0000256" key="1">
    <source>
        <dbReference type="SAM" id="Phobius"/>
    </source>
</evidence>
<organism evidence="2 3">
    <name type="scientific">Caldimonas aquatica</name>
    <dbReference type="NCBI Taxonomy" id="376175"/>
    <lineage>
        <taxon>Bacteria</taxon>
        <taxon>Pseudomonadati</taxon>
        <taxon>Pseudomonadota</taxon>
        <taxon>Betaproteobacteria</taxon>
        <taxon>Burkholderiales</taxon>
        <taxon>Sphaerotilaceae</taxon>
        <taxon>Caldimonas</taxon>
    </lineage>
</organism>
<evidence type="ECO:0000313" key="2">
    <source>
        <dbReference type="EMBL" id="UZD55081.1"/>
    </source>
</evidence>
<accession>A0ABY6MSU4</accession>
<keyword evidence="1" id="KW-0472">Membrane</keyword>
<protein>
    <recommendedName>
        <fullName evidence="4">ABC transporter permease</fullName>
    </recommendedName>
</protein>
<dbReference type="Proteomes" id="UP001163266">
    <property type="component" value="Chromosome"/>
</dbReference>
<feature type="transmembrane region" description="Helical" evidence="1">
    <location>
        <begin position="30"/>
        <end position="50"/>
    </location>
</feature>
<name>A0ABY6MSU4_9BURK</name>
<keyword evidence="3" id="KW-1185">Reference proteome</keyword>
<proteinExistence type="predicted"/>
<reference evidence="2" key="1">
    <citation type="submission" date="2022-10" db="EMBL/GenBank/DDBJ databases">
        <title>Complete genome sequence of Schlegelella aquatica LMG 23380.</title>
        <authorList>
            <person name="Musilova J."/>
            <person name="Kourilova X."/>
            <person name="Bezdicek M."/>
            <person name="Hermankova K."/>
            <person name="Obruca S."/>
            <person name="Sedlar K."/>
        </authorList>
    </citation>
    <scope>NUCLEOTIDE SEQUENCE</scope>
    <source>
        <strain evidence="2">LMG 23380</strain>
    </source>
</reference>